<evidence type="ECO:0000256" key="6">
    <source>
        <dbReference type="ARBA" id="ARBA00022842"/>
    </source>
</evidence>
<keyword evidence="6 9" id="KW-0460">Magnesium</keyword>
<evidence type="ECO:0000256" key="1">
    <source>
        <dbReference type="ARBA" id="ARBA00022490"/>
    </source>
</evidence>
<comment type="catalytic activity">
    <reaction evidence="8 9">
        <text>(R)-4'-phosphopantetheine + ATP + H(+) = 3'-dephospho-CoA + diphosphate</text>
        <dbReference type="Rhea" id="RHEA:19801"/>
        <dbReference type="ChEBI" id="CHEBI:15378"/>
        <dbReference type="ChEBI" id="CHEBI:30616"/>
        <dbReference type="ChEBI" id="CHEBI:33019"/>
        <dbReference type="ChEBI" id="CHEBI:57328"/>
        <dbReference type="ChEBI" id="CHEBI:61723"/>
        <dbReference type="EC" id="2.7.7.3"/>
    </reaction>
</comment>
<feature type="binding site" evidence="9">
    <location>
        <position position="73"/>
    </location>
    <ligand>
        <name>substrate</name>
    </ligand>
</feature>
<dbReference type="HAMAP" id="MF_00151">
    <property type="entry name" value="PPAT_bact"/>
    <property type="match status" value="1"/>
</dbReference>
<dbReference type="GO" id="GO:0015937">
    <property type="term" value="P:coenzyme A biosynthetic process"/>
    <property type="evidence" value="ECO:0007669"/>
    <property type="project" value="UniProtKB-UniRule"/>
</dbReference>
<dbReference type="NCBIfam" id="TIGR01510">
    <property type="entry name" value="coaD_prev_kdtB"/>
    <property type="match status" value="1"/>
</dbReference>
<feature type="binding site" evidence="9">
    <location>
        <position position="41"/>
    </location>
    <ligand>
        <name>substrate</name>
    </ligand>
</feature>
<keyword evidence="3 9" id="KW-0548">Nucleotidyltransferase</keyword>
<feature type="binding site" evidence="9">
    <location>
        <begin position="88"/>
        <end position="90"/>
    </location>
    <ligand>
        <name>ATP</name>
        <dbReference type="ChEBI" id="CHEBI:30616"/>
    </ligand>
</feature>
<keyword evidence="12" id="KW-1185">Reference proteome</keyword>
<dbReference type="PRINTS" id="PR01020">
    <property type="entry name" value="LPSBIOSNTHSS"/>
</dbReference>
<comment type="similarity">
    <text evidence="9">Belongs to the bacterial CoaD family.</text>
</comment>
<dbReference type="InterPro" id="IPR001980">
    <property type="entry name" value="PPAT"/>
</dbReference>
<evidence type="ECO:0000256" key="9">
    <source>
        <dbReference type="HAMAP-Rule" id="MF_00151"/>
    </source>
</evidence>
<dbReference type="InterPro" id="IPR004821">
    <property type="entry name" value="Cyt_trans-like"/>
</dbReference>
<evidence type="ECO:0000259" key="10">
    <source>
        <dbReference type="Pfam" id="PF01467"/>
    </source>
</evidence>
<dbReference type="PANTHER" id="PTHR21342">
    <property type="entry name" value="PHOSPHOPANTETHEINE ADENYLYLTRANSFERASE"/>
    <property type="match status" value="1"/>
</dbReference>
<comment type="pathway">
    <text evidence="9">Cofactor biosynthesis; coenzyme A biosynthesis; CoA from (R)-pantothenate: step 4/5.</text>
</comment>
<dbReference type="InterPro" id="IPR014729">
    <property type="entry name" value="Rossmann-like_a/b/a_fold"/>
</dbReference>
<protein>
    <recommendedName>
        <fullName evidence="9">Phosphopantetheine adenylyltransferase</fullName>
        <ecNumber evidence="9">2.7.7.3</ecNumber>
    </recommendedName>
    <alternativeName>
        <fullName evidence="9">Dephospho-CoA pyrophosphorylase</fullName>
    </alternativeName>
    <alternativeName>
        <fullName evidence="9">Pantetheine-phosphate adenylyltransferase</fullName>
        <shortName evidence="9">PPAT</shortName>
    </alternativeName>
</protein>
<evidence type="ECO:0000313" key="12">
    <source>
        <dbReference type="Proteomes" id="UP000662074"/>
    </source>
</evidence>
<comment type="function">
    <text evidence="9">Reversibly transfers an adenylyl group from ATP to 4'-phosphopantetheine, yielding dephospho-CoA (dPCoA) and pyrophosphate.</text>
</comment>
<feature type="binding site" evidence="9">
    <location>
        <position position="9"/>
    </location>
    <ligand>
        <name>substrate</name>
    </ligand>
</feature>
<comment type="cofactor">
    <cofactor evidence="9">
        <name>Mg(2+)</name>
        <dbReference type="ChEBI" id="CHEBI:18420"/>
    </cofactor>
</comment>
<dbReference type="Pfam" id="PF01467">
    <property type="entry name" value="CTP_transf_like"/>
    <property type="match status" value="1"/>
</dbReference>
<keyword evidence="7 9" id="KW-0173">Coenzyme A biosynthesis</keyword>
<evidence type="ECO:0000313" key="11">
    <source>
        <dbReference type="EMBL" id="GGI52756.1"/>
    </source>
</evidence>
<feature type="binding site" evidence="9">
    <location>
        <position position="98"/>
    </location>
    <ligand>
        <name>ATP</name>
        <dbReference type="ChEBI" id="CHEBI:30616"/>
    </ligand>
</feature>
<dbReference type="CDD" id="cd02163">
    <property type="entry name" value="PPAT"/>
    <property type="match status" value="1"/>
</dbReference>
<evidence type="ECO:0000256" key="3">
    <source>
        <dbReference type="ARBA" id="ARBA00022695"/>
    </source>
</evidence>
<dbReference type="Gene3D" id="3.40.50.620">
    <property type="entry name" value="HUPs"/>
    <property type="match status" value="1"/>
</dbReference>
<organism evidence="11 12">
    <name type="scientific">Mucilaginibacter galii</name>
    <dbReference type="NCBI Taxonomy" id="2005073"/>
    <lineage>
        <taxon>Bacteria</taxon>
        <taxon>Pseudomonadati</taxon>
        <taxon>Bacteroidota</taxon>
        <taxon>Sphingobacteriia</taxon>
        <taxon>Sphingobacteriales</taxon>
        <taxon>Sphingobacteriaceae</taxon>
        <taxon>Mucilaginibacter</taxon>
    </lineage>
</organism>
<comment type="subunit">
    <text evidence="9">Homohexamer.</text>
</comment>
<sequence>MKIALFPGSFDPITKAHVDIVKRSLSLFDKLYIGIGVNSSKQSFLSIEQRQEMLRAVFELEPKIHIIAYEGLTVDFCRSINAGYMIRGIRTVSDFEYEKAIAQMNHALAPDIESIFIVSKPGYSSISSTIVREVLRHNGDVSQFIPKEALEYLKANHVSTTRP</sequence>
<feature type="site" description="Transition state stabilizer" evidence="9">
    <location>
        <position position="17"/>
    </location>
</feature>
<dbReference type="EC" id="2.7.7.3" evidence="9"/>
<dbReference type="NCBIfam" id="TIGR00125">
    <property type="entry name" value="cyt_tran_rel"/>
    <property type="match status" value="1"/>
</dbReference>
<feature type="binding site" evidence="9">
    <location>
        <begin position="9"/>
        <end position="10"/>
    </location>
    <ligand>
        <name>ATP</name>
        <dbReference type="ChEBI" id="CHEBI:30616"/>
    </ligand>
</feature>
<feature type="domain" description="Cytidyltransferase-like" evidence="10">
    <location>
        <begin position="5"/>
        <end position="133"/>
    </location>
</feature>
<gene>
    <name evidence="9 11" type="primary">coaD</name>
    <name evidence="11" type="ORF">GCM10011425_39680</name>
</gene>
<keyword evidence="4 9" id="KW-0547">Nucleotide-binding</keyword>
<comment type="caution">
    <text evidence="11">The sequence shown here is derived from an EMBL/GenBank/DDBJ whole genome shotgun (WGS) entry which is preliminary data.</text>
</comment>
<feature type="binding site" evidence="9">
    <location>
        <begin position="123"/>
        <end position="129"/>
    </location>
    <ligand>
        <name>ATP</name>
        <dbReference type="ChEBI" id="CHEBI:30616"/>
    </ligand>
</feature>
<dbReference type="AlphaFoldDB" id="A0A917JCL2"/>
<evidence type="ECO:0000256" key="5">
    <source>
        <dbReference type="ARBA" id="ARBA00022840"/>
    </source>
</evidence>
<reference evidence="11" key="1">
    <citation type="journal article" date="2014" name="Int. J. Syst. Evol. Microbiol.">
        <title>Complete genome sequence of Corynebacterium casei LMG S-19264T (=DSM 44701T), isolated from a smear-ripened cheese.</title>
        <authorList>
            <consortium name="US DOE Joint Genome Institute (JGI-PGF)"/>
            <person name="Walter F."/>
            <person name="Albersmeier A."/>
            <person name="Kalinowski J."/>
            <person name="Ruckert C."/>
        </authorList>
    </citation>
    <scope>NUCLEOTIDE SEQUENCE</scope>
    <source>
        <strain evidence="11">CCM 8711</strain>
    </source>
</reference>
<proteinExistence type="inferred from homology"/>
<feature type="binding site" evidence="9">
    <location>
        <position position="87"/>
    </location>
    <ligand>
        <name>substrate</name>
    </ligand>
</feature>
<name>A0A917JCL2_9SPHI</name>
<accession>A0A917JCL2</accession>
<dbReference type="EMBL" id="BMDO01000017">
    <property type="protein sequence ID" value="GGI52756.1"/>
    <property type="molecule type" value="Genomic_DNA"/>
</dbReference>
<dbReference type="GO" id="GO:0004595">
    <property type="term" value="F:pantetheine-phosphate adenylyltransferase activity"/>
    <property type="evidence" value="ECO:0007669"/>
    <property type="project" value="UniProtKB-UniRule"/>
</dbReference>
<keyword evidence="2 9" id="KW-0808">Transferase</keyword>
<evidence type="ECO:0000256" key="2">
    <source>
        <dbReference type="ARBA" id="ARBA00022679"/>
    </source>
</evidence>
<dbReference type="PANTHER" id="PTHR21342:SF1">
    <property type="entry name" value="PHOSPHOPANTETHEINE ADENYLYLTRANSFERASE"/>
    <property type="match status" value="1"/>
</dbReference>
<dbReference type="GO" id="GO:0005737">
    <property type="term" value="C:cytoplasm"/>
    <property type="evidence" value="ECO:0007669"/>
    <property type="project" value="UniProtKB-SubCell"/>
</dbReference>
<reference evidence="11" key="2">
    <citation type="submission" date="2020-09" db="EMBL/GenBank/DDBJ databases">
        <authorList>
            <person name="Sun Q."/>
            <person name="Sedlacek I."/>
        </authorList>
    </citation>
    <scope>NUCLEOTIDE SEQUENCE</scope>
    <source>
        <strain evidence="11">CCM 8711</strain>
    </source>
</reference>
<evidence type="ECO:0000256" key="4">
    <source>
        <dbReference type="ARBA" id="ARBA00022741"/>
    </source>
</evidence>
<keyword evidence="5 9" id="KW-0067">ATP-binding</keyword>
<dbReference type="Proteomes" id="UP000662074">
    <property type="component" value="Unassembled WGS sequence"/>
</dbReference>
<comment type="subcellular location">
    <subcellularLocation>
        <location evidence="9">Cytoplasm</location>
    </subcellularLocation>
</comment>
<feature type="binding site" evidence="9">
    <location>
        <position position="17"/>
    </location>
    <ligand>
        <name>ATP</name>
        <dbReference type="ChEBI" id="CHEBI:30616"/>
    </ligand>
</feature>
<evidence type="ECO:0000256" key="7">
    <source>
        <dbReference type="ARBA" id="ARBA00022993"/>
    </source>
</evidence>
<evidence type="ECO:0000256" key="8">
    <source>
        <dbReference type="ARBA" id="ARBA00029346"/>
    </source>
</evidence>
<dbReference type="SUPFAM" id="SSF52374">
    <property type="entry name" value="Nucleotidylyl transferase"/>
    <property type="match status" value="1"/>
</dbReference>
<dbReference type="RefSeq" id="WP_188418887.1">
    <property type="nucleotide sequence ID" value="NZ_BMDO01000017.1"/>
</dbReference>
<keyword evidence="1 9" id="KW-0963">Cytoplasm</keyword>
<dbReference type="GO" id="GO:0005524">
    <property type="term" value="F:ATP binding"/>
    <property type="evidence" value="ECO:0007669"/>
    <property type="project" value="UniProtKB-KW"/>
</dbReference>